<gene>
    <name evidence="1" type="ORF">MM415B02005_0002</name>
</gene>
<evidence type="ECO:0000313" key="1">
    <source>
        <dbReference type="EMBL" id="QJA55680.1"/>
    </source>
</evidence>
<dbReference type="EMBL" id="MT141173">
    <property type="protein sequence ID" value="QJA55680.1"/>
    <property type="molecule type" value="Genomic_DNA"/>
</dbReference>
<reference evidence="1" key="1">
    <citation type="submission" date="2020-03" db="EMBL/GenBank/DDBJ databases">
        <title>The deep terrestrial virosphere.</title>
        <authorList>
            <person name="Holmfeldt K."/>
            <person name="Nilsson E."/>
            <person name="Simone D."/>
            <person name="Lopez-Fernandez M."/>
            <person name="Wu X."/>
            <person name="de Brujin I."/>
            <person name="Lundin D."/>
            <person name="Andersson A."/>
            <person name="Bertilsson S."/>
            <person name="Dopson M."/>
        </authorList>
    </citation>
    <scope>NUCLEOTIDE SEQUENCE</scope>
    <source>
        <strain evidence="1">MM415B02005</strain>
    </source>
</reference>
<name>A0A6M3IE09_9ZZZZ</name>
<protein>
    <submittedName>
        <fullName evidence="1">Uncharacterized protein</fullName>
    </submittedName>
</protein>
<accession>A0A6M3IE09</accession>
<sequence length="69" mass="7679">MDGLITELTGFDERGVVVGSCHLSLEGTWQCRQIGRGTLSVYCWEESTARHWLRTVVGAKTIKESDGHN</sequence>
<organism evidence="1">
    <name type="scientific">viral metagenome</name>
    <dbReference type="NCBI Taxonomy" id="1070528"/>
    <lineage>
        <taxon>unclassified sequences</taxon>
        <taxon>metagenomes</taxon>
        <taxon>organismal metagenomes</taxon>
    </lineage>
</organism>
<proteinExistence type="predicted"/>
<dbReference type="AlphaFoldDB" id="A0A6M3IE09"/>